<dbReference type="PANTHER" id="PTHR43008">
    <property type="entry name" value="BENZIL REDUCTASE"/>
    <property type="match status" value="1"/>
</dbReference>
<keyword evidence="2" id="KW-0560">Oxidoreductase</keyword>
<evidence type="ECO:0000313" key="3">
    <source>
        <dbReference type="EMBL" id="GCC51368.1"/>
    </source>
</evidence>
<sequence length="222" mass="24285">MMKPVCVVSGAAGNLGLALVKTLQRHFFVEAIVRTEQSSSEKLHYNQLDLTDEDAAQKFVMNCVQKHKKIQAAALVAGGFEMGDLSDSNYTAIEKMLSLNFKTAYTLIRPVYQHMQTSGGGNIIVIGSKTAHQLETGGFAVAYTLSKAMLINLAQILNANRKESKVTIHVIVPGTIDTPDNRQSMPNADVSKWVTPETLADKIVELSASPFNLEAQTLHTFY</sequence>
<keyword evidence="4" id="KW-1185">Reference proteome</keyword>
<evidence type="ECO:0000256" key="2">
    <source>
        <dbReference type="ARBA" id="ARBA00023002"/>
    </source>
</evidence>
<name>A0A401U8Z0_9BACT</name>
<proteinExistence type="inferred from homology"/>
<reference evidence="3 4" key="1">
    <citation type="submission" date="2018-11" db="EMBL/GenBank/DDBJ databases">
        <title>Chryseotalea sanarue gen. nov., sp., nov., a member of the family Cytophagaceae, isolated from a brackish lake in Hamamatsu Japan.</title>
        <authorList>
            <person name="Maejima Y."/>
            <person name="Iino T."/>
            <person name="Muraguchi Y."/>
            <person name="Fukuda K."/>
            <person name="Ohkuma M."/>
            <person name="Moriuchi R."/>
            <person name="Dohra H."/>
            <person name="Kimbara K."/>
            <person name="Shintani M."/>
        </authorList>
    </citation>
    <scope>NUCLEOTIDE SEQUENCE [LARGE SCALE GENOMIC DNA]</scope>
    <source>
        <strain evidence="3 4">Ys</strain>
    </source>
</reference>
<dbReference type="Proteomes" id="UP000288227">
    <property type="component" value="Unassembled WGS sequence"/>
</dbReference>
<dbReference type="GO" id="GO:0050664">
    <property type="term" value="F:oxidoreductase activity, acting on NAD(P)H, oxygen as acceptor"/>
    <property type="evidence" value="ECO:0007669"/>
    <property type="project" value="TreeGrafter"/>
</dbReference>
<dbReference type="OrthoDB" id="9810908at2"/>
<comment type="caution">
    <text evidence="3">The sequence shown here is derived from an EMBL/GenBank/DDBJ whole genome shotgun (WGS) entry which is preliminary data.</text>
</comment>
<dbReference type="InterPro" id="IPR036291">
    <property type="entry name" value="NAD(P)-bd_dom_sf"/>
</dbReference>
<gene>
    <name evidence="3" type="ORF">SanaruYs_15930</name>
</gene>
<dbReference type="PRINTS" id="PR00081">
    <property type="entry name" value="GDHRDH"/>
</dbReference>
<organism evidence="3 4">
    <name type="scientific">Chryseotalea sanaruensis</name>
    <dbReference type="NCBI Taxonomy" id="2482724"/>
    <lineage>
        <taxon>Bacteria</taxon>
        <taxon>Pseudomonadati</taxon>
        <taxon>Bacteroidota</taxon>
        <taxon>Cytophagia</taxon>
        <taxon>Cytophagales</taxon>
        <taxon>Chryseotaleaceae</taxon>
        <taxon>Chryseotalea</taxon>
    </lineage>
</organism>
<dbReference type="InterPro" id="IPR002347">
    <property type="entry name" value="SDR_fam"/>
</dbReference>
<dbReference type="Pfam" id="PF00106">
    <property type="entry name" value="adh_short"/>
    <property type="match status" value="1"/>
</dbReference>
<comment type="similarity">
    <text evidence="1">Belongs to the short-chain dehydrogenases/reductases (SDR) family.</text>
</comment>
<evidence type="ECO:0000256" key="1">
    <source>
        <dbReference type="ARBA" id="ARBA00006484"/>
    </source>
</evidence>
<accession>A0A401U8Z0</accession>
<dbReference type="PANTHER" id="PTHR43008:SF8">
    <property type="entry name" value="BENZIL REDUCTASE ((S)-BENZOIN FORMING) IRC24"/>
    <property type="match status" value="1"/>
</dbReference>
<dbReference type="Gene3D" id="3.40.50.720">
    <property type="entry name" value="NAD(P)-binding Rossmann-like Domain"/>
    <property type="match status" value="1"/>
</dbReference>
<protein>
    <submittedName>
        <fullName evidence="3">NAD-dependent epimerase</fullName>
    </submittedName>
</protein>
<evidence type="ECO:0000313" key="4">
    <source>
        <dbReference type="Proteomes" id="UP000288227"/>
    </source>
</evidence>
<dbReference type="EMBL" id="BHXQ01000003">
    <property type="protein sequence ID" value="GCC51368.1"/>
    <property type="molecule type" value="Genomic_DNA"/>
</dbReference>
<dbReference type="SUPFAM" id="SSF51735">
    <property type="entry name" value="NAD(P)-binding Rossmann-fold domains"/>
    <property type="match status" value="1"/>
</dbReference>
<dbReference type="RefSeq" id="WP_127122035.1">
    <property type="nucleotide sequence ID" value="NZ_BHXQ01000003.1"/>
</dbReference>
<dbReference type="AlphaFoldDB" id="A0A401U8Z0"/>